<evidence type="ECO:0008006" key="4">
    <source>
        <dbReference type="Google" id="ProtNLM"/>
    </source>
</evidence>
<name>A0A8K0VD60_9RHOB</name>
<comment type="caution">
    <text evidence="2">The sequence shown here is derived from an EMBL/GenBank/DDBJ whole genome shotgun (WGS) entry which is preliminary data.</text>
</comment>
<dbReference type="RefSeq" id="WP_202688438.1">
    <property type="nucleotide sequence ID" value="NZ_JAESVN010000003.1"/>
</dbReference>
<reference evidence="2" key="1">
    <citation type="submission" date="2021-01" db="EMBL/GenBank/DDBJ databases">
        <title>Tabrizicola alba sp. nov. a motile alkaliphilic bacterium isolated from a soda lake.</title>
        <authorList>
            <person name="Szuroczki S."/>
            <person name="Abbaszade G."/>
            <person name="Schumann P."/>
            <person name="Toth E."/>
        </authorList>
    </citation>
    <scope>NUCLEOTIDE SEQUENCE</scope>
    <source>
        <strain evidence="2">DMG-N-6</strain>
    </source>
</reference>
<proteinExistence type="predicted"/>
<feature type="transmembrane region" description="Helical" evidence="1">
    <location>
        <begin position="26"/>
        <end position="44"/>
    </location>
</feature>
<evidence type="ECO:0000313" key="3">
    <source>
        <dbReference type="Proteomes" id="UP000648908"/>
    </source>
</evidence>
<keyword evidence="1" id="KW-0472">Membrane</keyword>
<evidence type="ECO:0000256" key="1">
    <source>
        <dbReference type="SAM" id="Phobius"/>
    </source>
</evidence>
<dbReference type="EMBL" id="JAESVN010000003">
    <property type="protein sequence ID" value="MBL4917534.1"/>
    <property type="molecule type" value="Genomic_DNA"/>
</dbReference>
<dbReference type="AlphaFoldDB" id="A0A8K0VD60"/>
<keyword evidence="1" id="KW-1133">Transmembrane helix</keyword>
<organism evidence="2 3">
    <name type="scientific">Szabonella alba</name>
    <dbReference type="NCBI Taxonomy" id="2804194"/>
    <lineage>
        <taxon>Bacteria</taxon>
        <taxon>Pseudomonadati</taxon>
        <taxon>Pseudomonadota</taxon>
        <taxon>Alphaproteobacteria</taxon>
        <taxon>Rhodobacterales</taxon>
        <taxon>Paracoccaceae</taxon>
        <taxon>Szabonella</taxon>
    </lineage>
</organism>
<keyword evidence="3" id="KW-1185">Reference proteome</keyword>
<gene>
    <name evidence="2" type="ORF">JL811_09900</name>
</gene>
<evidence type="ECO:0000313" key="2">
    <source>
        <dbReference type="EMBL" id="MBL4917534.1"/>
    </source>
</evidence>
<protein>
    <recommendedName>
        <fullName evidence="4">Tetratricopeptide repeat-like domain-containing protein</fullName>
    </recommendedName>
</protein>
<accession>A0A8K0VD60</accession>
<dbReference type="Proteomes" id="UP000648908">
    <property type="component" value="Unassembled WGS sequence"/>
</dbReference>
<sequence length="217" mass="23039">MSNPDSFIDEVTEEVRRDRMFAMMRRYGWIALLLVALVVGGAAWTEWQKAQTRADAQAFGDALLDALDLPAPEDRLAALSAVEAPGSADAAALRDLLAASDPESDRAAALTALERVAADGAASQVYRDLAVLRQVLLAGTEMEISARRAALDPLTVPGRAFRPLALEQIAYLEVEAGNTEAAITQLRALLADQQAPTGLRQRAGQMIVALGGESAEG</sequence>
<keyword evidence="1" id="KW-0812">Transmembrane</keyword>